<protein>
    <submittedName>
        <fullName evidence="1">Adenylosuccinate synthase</fullName>
        <ecNumber evidence="1">6.3.4.4</ecNumber>
    </submittedName>
</protein>
<dbReference type="GO" id="GO:0000166">
    <property type="term" value="F:nucleotide binding"/>
    <property type="evidence" value="ECO:0007669"/>
    <property type="project" value="InterPro"/>
</dbReference>
<dbReference type="SUPFAM" id="SSF52540">
    <property type="entry name" value="P-loop containing nucleoside triphosphate hydrolases"/>
    <property type="match status" value="1"/>
</dbReference>
<organism evidence="1 2">
    <name type="scientific">Pseudomonas helleri</name>
    <dbReference type="NCBI Taxonomy" id="1608996"/>
    <lineage>
        <taxon>Bacteria</taxon>
        <taxon>Pseudomonadati</taxon>
        <taxon>Pseudomonadota</taxon>
        <taxon>Gammaproteobacteria</taxon>
        <taxon>Pseudomonadales</taxon>
        <taxon>Pseudomonadaceae</taxon>
        <taxon>Pseudomonas</taxon>
    </lineage>
</organism>
<evidence type="ECO:0000313" key="1">
    <source>
        <dbReference type="EMBL" id="MQU19510.1"/>
    </source>
</evidence>
<dbReference type="GO" id="GO:0046040">
    <property type="term" value="P:IMP metabolic process"/>
    <property type="evidence" value="ECO:0007669"/>
    <property type="project" value="TreeGrafter"/>
</dbReference>
<dbReference type="AlphaFoldDB" id="A0A7X2CB12"/>
<dbReference type="UniPathway" id="UPA00075">
    <property type="reaction ID" value="UER00335"/>
</dbReference>
<dbReference type="GO" id="GO:0004019">
    <property type="term" value="F:adenylosuccinate synthase activity"/>
    <property type="evidence" value="ECO:0007669"/>
    <property type="project" value="UniProtKB-EC"/>
</dbReference>
<feature type="non-terminal residue" evidence="1">
    <location>
        <position position="1"/>
    </location>
</feature>
<evidence type="ECO:0000313" key="2">
    <source>
        <dbReference type="Proteomes" id="UP000443000"/>
    </source>
</evidence>
<dbReference type="RefSeq" id="WP_194286497.1">
    <property type="nucleotide sequence ID" value="NZ_WIVT01000217.1"/>
</dbReference>
<dbReference type="Gene3D" id="3.90.170.10">
    <property type="entry name" value="Adenylosuccinate Synthetase, subunit A, domain 3"/>
    <property type="match status" value="1"/>
</dbReference>
<dbReference type="InterPro" id="IPR027417">
    <property type="entry name" value="P-loop_NTPase"/>
</dbReference>
<dbReference type="InterPro" id="IPR001114">
    <property type="entry name" value="Adenylosuccinate_synthetase"/>
</dbReference>
<dbReference type="GO" id="GO:0005737">
    <property type="term" value="C:cytoplasm"/>
    <property type="evidence" value="ECO:0007669"/>
    <property type="project" value="TreeGrafter"/>
</dbReference>
<dbReference type="PANTHER" id="PTHR11846">
    <property type="entry name" value="ADENYLOSUCCINATE SYNTHETASE"/>
    <property type="match status" value="1"/>
</dbReference>
<comment type="caution">
    <text evidence="1">The sequence shown here is derived from an EMBL/GenBank/DDBJ whole genome shotgun (WGS) entry which is preliminary data.</text>
</comment>
<dbReference type="Proteomes" id="UP000443000">
    <property type="component" value="Unassembled WGS sequence"/>
</dbReference>
<dbReference type="EMBL" id="WIVT01000217">
    <property type="protein sequence ID" value="MQU19510.1"/>
    <property type="molecule type" value="Genomic_DNA"/>
</dbReference>
<proteinExistence type="inferred from homology"/>
<accession>A0A7X2CB12</accession>
<name>A0A7X2CB12_9PSED</name>
<dbReference type="EC" id="6.3.4.4" evidence="1"/>
<reference evidence="1 2" key="1">
    <citation type="submission" date="2019-10" db="EMBL/GenBank/DDBJ databases">
        <title>Evaluation of single-gene subtyping targets for Pseudomonas.</title>
        <authorList>
            <person name="Reichler S.J."/>
            <person name="Orsi R.H."/>
            <person name="Wiedmann M."/>
            <person name="Martin N.H."/>
            <person name="Murphy S.I."/>
        </authorList>
    </citation>
    <scope>NUCLEOTIDE SEQUENCE [LARGE SCALE GENOMIC DNA]</scope>
    <source>
        <strain evidence="1 2">FSL R10-1594</strain>
    </source>
</reference>
<sequence>VYEEVPGWTESTVGAKTLEELPENARAYIKRVEALIGAPIDIVSTGPDRNETIVLRHPFA</sequence>
<dbReference type="InterPro" id="IPR042111">
    <property type="entry name" value="Adenylosuccinate_synth_dom3"/>
</dbReference>
<dbReference type="GO" id="GO:0044208">
    <property type="term" value="P:'de novo' AMP biosynthetic process"/>
    <property type="evidence" value="ECO:0007669"/>
    <property type="project" value="UniProtKB-UniPathway"/>
</dbReference>
<gene>
    <name evidence="1" type="ORF">GHN41_24215</name>
</gene>
<dbReference type="PANTHER" id="PTHR11846:SF0">
    <property type="entry name" value="ADENYLOSUCCINATE SYNTHETASE"/>
    <property type="match status" value="1"/>
</dbReference>
<keyword evidence="1" id="KW-0436">Ligase</keyword>
<dbReference type="HAMAP" id="MF_00011">
    <property type="entry name" value="Adenylosucc_synth"/>
    <property type="match status" value="1"/>
</dbReference>
<dbReference type="Pfam" id="PF00709">
    <property type="entry name" value="Adenylsucc_synt"/>
    <property type="match status" value="1"/>
</dbReference>